<accession>A0A369PY46</accession>
<dbReference type="Proteomes" id="UP000253961">
    <property type="component" value="Unassembled WGS sequence"/>
</dbReference>
<evidence type="ECO:0000313" key="2">
    <source>
        <dbReference type="Proteomes" id="UP000253961"/>
    </source>
</evidence>
<dbReference type="AlphaFoldDB" id="A0A369PY46"/>
<keyword evidence="2" id="KW-1185">Reference proteome</keyword>
<name>A0A369PY46_9SPHI</name>
<evidence type="ECO:0000313" key="1">
    <source>
        <dbReference type="EMBL" id="RDC55646.1"/>
    </source>
</evidence>
<comment type="caution">
    <text evidence="1">The sequence shown here is derived from an EMBL/GenBank/DDBJ whole genome shotgun (WGS) entry which is preliminary data.</text>
</comment>
<gene>
    <name evidence="1" type="ORF">DU508_15325</name>
</gene>
<dbReference type="EMBL" id="QPKV01000006">
    <property type="protein sequence ID" value="RDC55646.1"/>
    <property type="molecule type" value="Genomic_DNA"/>
</dbReference>
<protein>
    <submittedName>
        <fullName evidence="1">Uncharacterized protein</fullName>
    </submittedName>
</protein>
<proteinExistence type="predicted"/>
<reference evidence="1 2" key="1">
    <citation type="submission" date="2018-07" db="EMBL/GenBank/DDBJ databases">
        <title>Pedobacter sp. nov., isolated from soil.</title>
        <authorList>
            <person name="Zhou L.Y."/>
            <person name="Du Z.J."/>
        </authorList>
    </citation>
    <scope>NUCLEOTIDE SEQUENCE [LARGE SCALE GENOMIC DNA]</scope>
    <source>
        <strain evidence="1 2">JDX94</strain>
    </source>
</reference>
<organism evidence="1 2">
    <name type="scientific">Pedobacter chinensis</name>
    <dbReference type="NCBI Taxonomy" id="2282421"/>
    <lineage>
        <taxon>Bacteria</taxon>
        <taxon>Pseudomonadati</taxon>
        <taxon>Bacteroidota</taxon>
        <taxon>Sphingobacteriia</taxon>
        <taxon>Sphingobacteriales</taxon>
        <taxon>Sphingobacteriaceae</taxon>
        <taxon>Pedobacter</taxon>
    </lineage>
</organism>
<sequence length="117" mass="12966">MLKVALFHFPGRIHRAEGERYDRSCFPVVPDPVELFSSCGAFCKPVALDLDDGKVEVVQEVKALKSGHGSIFLVWNAKIMHRSFVLVPELSTAHCGNCRPGTLCGFFGLGKDEDRFL</sequence>